<accession>A0A7J2U6S6</accession>
<proteinExistence type="predicted"/>
<sequence>MSVVISVRVPEEVKRILEENGVDIAEEVRKHLEELAWRIKIRKFVEKWDEILKNVKPSEPGFAVKSVREDRESR</sequence>
<dbReference type="PANTHER" id="PTHR42244">
    <property type="entry name" value="ANTITOXIN VAPB3-RELATED"/>
    <property type="match status" value="1"/>
</dbReference>
<evidence type="ECO:0000313" key="1">
    <source>
        <dbReference type="EMBL" id="HEM68047.1"/>
    </source>
</evidence>
<gene>
    <name evidence="1" type="ORF">ENO26_10905</name>
</gene>
<protein>
    <submittedName>
        <fullName evidence="1">VapB-type antitoxin</fullName>
    </submittedName>
</protein>
<dbReference type="EMBL" id="DSEU01000075">
    <property type="protein sequence ID" value="HEM68047.1"/>
    <property type="molecule type" value="Genomic_DNA"/>
</dbReference>
<comment type="caution">
    <text evidence="1">The sequence shown here is derived from an EMBL/GenBank/DDBJ whole genome shotgun (WGS) entry which is preliminary data.</text>
</comment>
<dbReference type="InterPro" id="IPR039709">
    <property type="entry name" value="VapB3-like"/>
</dbReference>
<dbReference type="AlphaFoldDB" id="A0A7J2U6S6"/>
<dbReference type="PANTHER" id="PTHR42244:SF2">
    <property type="entry name" value="ANTITOXIN VAPB3-RELATED"/>
    <property type="match status" value="1"/>
</dbReference>
<name>A0A7J2U6S6_9CREN</name>
<reference evidence="1" key="1">
    <citation type="journal article" date="2020" name="mSystems">
        <title>Genome- and Community-Level Interaction Insights into Carbon Utilization and Element Cycling Functions of Hydrothermarchaeota in Hydrothermal Sediment.</title>
        <authorList>
            <person name="Zhou Z."/>
            <person name="Liu Y."/>
            <person name="Xu W."/>
            <person name="Pan J."/>
            <person name="Luo Z.H."/>
            <person name="Li M."/>
        </authorList>
    </citation>
    <scope>NUCLEOTIDE SEQUENCE [LARGE SCALE GENOMIC DNA]</scope>
    <source>
        <strain evidence="1">SpSt-125</strain>
    </source>
</reference>
<organism evidence="1">
    <name type="scientific">Ignisphaera aggregans</name>
    <dbReference type="NCBI Taxonomy" id="334771"/>
    <lineage>
        <taxon>Archaea</taxon>
        <taxon>Thermoproteota</taxon>
        <taxon>Thermoprotei</taxon>
        <taxon>Desulfurococcales</taxon>
        <taxon>Desulfurococcaceae</taxon>
        <taxon>Ignisphaera</taxon>
    </lineage>
</organism>